<dbReference type="Proteomes" id="UP000215305">
    <property type="component" value="Unassembled WGS sequence"/>
</dbReference>
<dbReference type="Pfam" id="PF04879">
    <property type="entry name" value="Molybdop_Fe4S4"/>
    <property type="match status" value="1"/>
</dbReference>
<dbReference type="InterPro" id="IPR041957">
    <property type="entry name" value="CT_Nitrate-R-NapA-like"/>
</dbReference>
<feature type="domain" description="4Fe-4S Mo/W bis-MGD-type" evidence="11">
    <location>
        <begin position="39"/>
        <end position="95"/>
    </location>
</feature>
<keyword evidence="4" id="KW-0004">4Fe-4S</keyword>
<dbReference type="CDD" id="cd02754">
    <property type="entry name" value="MopB_Nitrate-R-NapA-like"/>
    <property type="match status" value="1"/>
</dbReference>
<organism evidence="12 13">
    <name type="scientific">Aspergillus thermomutatus</name>
    <name type="common">Neosartorya pseudofischeri</name>
    <dbReference type="NCBI Taxonomy" id="41047"/>
    <lineage>
        <taxon>Eukaryota</taxon>
        <taxon>Fungi</taxon>
        <taxon>Dikarya</taxon>
        <taxon>Ascomycota</taxon>
        <taxon>Pezizomycotina</taxon>
        <taxon>Eurotiomycetes</taxon>
        <taxon>Eurotiomycetidae</taxon>
        <taxon>Eurotiales</taxon>
        <taxon>Aspergillaceae</taxon>
        <taxon>Aspergillus</taxon>
        <taxon>Aspergillus subgen. Fumigati</taxon>
    </lineage>
</organism>
<keyword evidence="6" id="KW-0479">Metal-binding</keyword>
<name>A0A397GAI5_ASPTH</name>
<evidence type="ECO:0000259" key="11">
    <source>
        <dbReference type="PROSITE" id="PS51669"/>
    </source>
</evidence>
<dbReference type="EMBL" id="NKHU02000245">
    <property type="protein sequence ID" value="RHZ46608.1"/>
    <property type="molecule type" value="Genomic_DNA"/>
</dbReference>
<evidence type="ECO:0000313" key="12">
    <source>
        <dbReference type="EMBL" id="RHZ46608.1"/>
    </source>
</evidence>
<dbReference type="InterPro" id="IPR050123">
    <property type="entry name" value="Prok_molybdopt-oxidoreductase"/>
</dbReference>
<dbReference type="Pfam" id="PF01568">
    <property type="entry name" value="Molydop_binding"/>
    <property type="match status" value="1"/>
</dbReference>
<dbReference type="Pfam" id="PF00384">
    <property type="entry name" value="Molybdopterin"/>
    <property type="match status" value="1"/>
</dbReference>
<dbReference type="AlphaFoldDB" id="A0A397GAI5"/>
<dbReference type="SUPFAM" id="SSF50692">
    <property type="entry name" value="ADC-like"/>
    <property type="match status" value="1"/>
</dbReference>
<keyword evidence="8" id="KW-0408">Iron</keyword>
<evidence type="ECO:0000256" key="5">
    <source>
        <dbReference type="ARBA" id="ARBA00022505"/>
    </source>
</evidence>
<evidence type="ECO:0000256" key="8">
    <source>
        <dbReference type="ARBA" id="ARBA00023004"/>
    </source>
</evidence>
<dbReference type="InterPro" id="IPR006656">
    <property type="entry name" value="Mopterin_OxRdtase"/>
</dbReference>
<dbReference type="InterPro" id="IPR006657">
    <property type="entry name" value="MoPterin_dinucl-bd_dom"/>
</dbReference>
<evidence type="ECO:0000256" key="9">
    <source>
        <dbReference type="ARBA" id="ARBA00023014"/>
    </source>
</evidence>
<dbReference type="InterPro" id="IPR006963">
    <property type="entry name" value="Mopterin_OxRdtase_4Fe-4S_dom"/>
</dbReference>
<dbReference type="Gene3D" id="2.20.25.90">
    <property type="entry name" value="ADC-like domains"/>
    <property type="match status" value="1"/>
</dbReference>
<dbReference type="PANTHER" id="PTHR43105">
    <property type="entry name" value="RESPIRATORY NITRATE REDUCTASE"/>
    <property type="match status" value="1"/>
</dbReference>
<evidence type="ECO:0000256" key="2">
    <source>
        <dbReference type="ARBA" id="ARBA00001966"/>
    </source>
</evidence>
<dbReference type="SUPFAM" id="SSF53706">
    <property type="entry name" value="Formate dehydrogenase/DMSO reductase, domains 1-3"/>
    <property type="match status" value="1"/>
</dbReference>
<evidence type="ECO:0000256" key="3">
    <source>
        <dbReference type="ARBA" id="ARBA00008747"/>
    </source>
</evidence>
<sequence>MATKVYETRDSIANVYGQRTPYKHQWPTRCDVRTLEEPDKWVQSACVLCSNGCGMDIGVKDGKVVGVRGRVTDRVNKGRLGPKGLHGWESMNHPDRLKHPLVRRNGKLERASWDEAMSLIVHKTKDIQKRLTNHGIGFYTTGQLFLEEYYVLAMVGKAGLNTLHMDGNTRLCTATAATSMRESFGSDGQPGSYTDIDYTNCIFMVGHNMANTQTVLWSRVLDRLAGPHPPKLVVVDPRDSETAKHATVHLAPKAGTNVALLNGLQHLLFKNAWVNEEWVEQHTIGRQELEKTVAKYTPEYVEKITGVPANMLVEAAEIISTSGILLSTALQGVYQSNQATAAACQINNINLLLGYIGKPGSGILQMNGQPTAQNNRETGSDAWKIDLVHMPHWNQPTHIQNMLNYIEDGSIQMFWVSGTNPLVSLPHLWRVRDLLTKPELFLVVQDIFMTETAAIADVVLPAAQWAEKTGCFTNADRTMHLSMKAVEPPGEARADLDIWLDYARRMEFKNKYGEPLIPFTTPKEVFDEWKKMSYGRPLDCSEISYEKLTGGSGIQWPCTKEFPNGKERLFDDGKFFTDTDYCESYGHDLETGAPYTKAQYQAMNPAGRAILKSAHYKPSLETPNEDYPLLLSTGRNVFHFHTRTKTGRARRLQQADPEPIVQISVEDAKALHFTEGEMVVVRSRRGSVELPVRIGGINQGHVFIPFHFGYFDATDGRARAANELTIEQWDPVSKQPMFKSGAVRIEKCVQKEEERQTKAIRSVEQKKPDAEMSAGDCSKDKKLIRRLELWLGATDQALEMLRDMYVDMIPRLVHDMEIHAGLQVRRITCEVLDEIKPIVERYHESRQYGRRVAERLRDSIFPSIGESNDPYEALSALQSLDLFLTYIEGHLTALSPASQALWDCDFIDAVKFAQKGIQRQKAWVSQHIKVKSPQTLLVPSAAPDELSGEDSRMAGQIRC</sequence>
<keyword evidence="5" id="KW-0500">Molybdenum</keyword>
<comment type="similarity">
    <text evidence="3">Belongs to the prokaryotic molybdopterin-containing oxidoreductase family. NasA/NapA/NarB subfamily.</text>
</comment>
<dbReference type="InterPro" id="IPR009010">
    <property type="entry name" value="Asp_de-COase-like_dom_sf"/>
</dbReference>
<dbReference type="GO" id="GO:0046872">
    <property type="term" value="F:metal ion binding"/>
    <property type="evidence" value="ECO:0007669"/>
    <property type="project" value="UniProtKB-KW"/>
</dbReference>
<evidence type="ECO:0000256" key="1">
    <source>
        <dbReference type="ARBA" id="ARBA00001942"/>
    </source>
</evidence>
<reference evidence="12" key="1">
    <citation type="submission" date="2018-08" db="EMBL/GenBank/DDBJ databases">
        <title>Draft genome sequence of azole-resistant Aspergillus thermomutatus (Neosartorya pseudofischeri) strain HMR AF 39, isolated from a human nasal aspirate.</title>
        <authorList>
            <person name="Parent-Michaud M."/>
            <person name="Dufresne P.J."/>
            <person name="Fournier E."/>
            <person name="Martineau C."/>
            <person name="Moreira S."/>
            <person name="Perkins V."/>
            <person name="De Repentigny L."/>
            <person name="Dufresne S.F."/>
        </authorList>
    </citation>
    <scope>NUCLEOTIDE SEQUENCE [LARGE SCALE GENOMIC DNA]</scope>
    <source>
        <strain evidence="12">HMR AF 39</strain>
    </source>
</reference>
<dbReference type="VEuPathDB" id="FungiDB:CDV56_103825"/>
<dbReference type="Gene3D" id="3.40.50.740">
    <property type="match status" value="1"/>
</dbReference>
<keyword evidence="13" id="KW-1185">Reference proteome</keyword>
<dbReference type="PROSITE" id="PS51669">
    <property type="entry name" value="4FE4S_MOW_BIS_MGD"/>
    <property type="match status" value="1"/>
</dbReference>
<protein>
    <recommendedName>
        <fullName evidence="11">4Fe-4S Mo/W bis-MGD-type domain-containing protein</fullName>
    </recommendedName>
</protein>
<keyword evidence="9" id="KW-0411">Iron-sulfur</keyword>
<gene>
    <name evidence="12" type="ORF">CDV56_103825</name>
</gene>
<dbReference type="Gene3D" id="2.40.40.20">
    <property type="match status" value="1"/>
</dbReference>
<dbReference type="GO" id="GO:0043546">
    <property type="term" value="F:molybdopterin cofactor binding"/>
    <property type="evidence" value="ECO:0007669"/>
    <property type="project" value="InterPro"/>
</dbReference>
<dbReference type="GO" id="GO:0016491">
    <property type="term" value="F:oxidoreductase activity"/>
    <property type="evidence" value="ECO:0007669"/>
    <property type="project" value="UniProtKB-KW"/>
</dbReference>
<dbReference type="GeneID" id="38125799"/>
<dbReference type="Gene3D" id="3.40.228.10">
    <property type="entry name" value="Dimethylsulfoxide Reductase, domain 2"/>
    <property type="match status" value="1"/>
</dbReference>
<dbReference type="SMART" id="SM00926">
    <property type="entry name" value="Molybdop_Fe4S4"/>
    <property type="match status" value="1"/>
</dbReference>
<proteinExistence type="inferred from homology"/>
<comment type="cofactor">
    <cofactor evidence="2">
        <name>[4Fe-4S] cluster</name>
        <dbReference type="ChEBI" id="CHEBI:49883"/>
    </cofactor>
</comment>
<dbReference type="RefSeq" id="XP_026611219.1">
    <property type="nucleotide sequence ID" value="XM_026757444.1"/>
</dbReference>
<keyword evidence="7" id="KW-0560">Oxidoreductase</keyword>
<dbReference type="GO" id="GO:0042128">
    <property type="term" value="P:nitrate assimilation"/>
    <property type="evidence" value="ECO:0007669"/>
    <property type="project" value="UniProtKB-KW"/>
</dbReference>
<evidence type="ECO:0000256" key="4">
    <source>
        <dbReference type="ARBA" id="ARBA00022485"/>
    </source>
</evidence>
<evidence type="ECO:0000313" key="13">
    <source>
        <dbReference type="Proteomes" id="UP000215305"/>
    </source>
</evidence>
<keyword evidence="10" id="KW-0534">Nitrate assimilation</keyword>
<evidence type="ECO:0000256" key="7">
    <source>
        <dbReference type="ARBA" id="ARBA00023002"/>
    </source>
</evidence>
<evidence type="ECO:0000256" key="10">
    <source>
        <dbReference type="ARBA" id="ARBA00023063"/>
    </source>
</evidence>
<dbReference type="STRING" id="41047.A0A397GAI5"/>
<evidence type="ECO:0000256" key="6">
    <source>
        <dbReference type="ARBA" id="ARBA00022723"/>
    </source>
</evidence>
<dbReference type="PANTHER" id="PTHR43105:SF10">
    <property type="entry name" value="NADH-QUINONE OXIDOREDUCTASE SUBUNIT G"/>
    <property type="match status" value="1"/>
</dbReference>
<dbReference type="CDD" id="cd02791">
    <property type="entry name" value="MopB_CT_Nitrate-R-NapA-like"/>
    <property type="match status" value="1"/>
</dbReference>
<comment type="cofactor">
    <cofactor evidence="1">
        <name>Mo-bis(molybdopterin guanine dinucleotide)</name>
        <dbReference type="ChEBI" id="CHEBI:60539"/>
    </cofactor>
</comment>
<comment type="caution">
    <text evidence="12">The sequence shown here is derived from an EMBL/GenBank/DDBJ whole genome shotgun (WGS) entry which is preliminary data.</text>
</comment>
<dbReference type="OrthoDB" id="10249365at2759"/>
<accession>A0A397GAI5</accession>
<dbReference type="GO" id="GO:0051539">
    <property type="term" value="F:4 iron, 4 sulfur cluster binding"/>
    <property type="evidence" value="ECO:0007669"/>
    <property type="project" value="UniProtKB-KW"/>
</dbReference>